<protein>
    <submittedName>
        <fullName evidence="8">ATP-dependent RNA helicase</fullName>
    </submittedName>
</protein>
<evidence type="ECO:0000259" key="5">
    <source>
        <dbReference type="PROSITE" id="PS51192"/>
    </source>
</evidence>
<dbReference type="SMART" id="SM00487">
    <property type="entry name" value="DEXDc"/>
    <property type="match status" value="1"/>
</dbReference>
<name>A0A5S6QC74_TRIMR</name>
<dbReference type="InterPro" id="IPR014001">
    <property type="entry name" value="Helicase_ATP-bd"/>
</dbReference>
<sequence>MTLCQRTGFQRKPYRKLHWCAVEMSSNGENPVIHYDDSNSSLPKRSTAVPLEDNVAAQENLQYFSGANFEDFRLRSALLEGLYNYPLLKPSRVQDAVLNVLMNRGPLDMIVQSHSGSGKTIAFALCMLQRVDAKLRLPQCVCLTPTHELAVEVGVLIERIGTFMEDVSVCYAIPEDETQAARVGLITDQIVVGTPGTLAHWAFHSSRLDLASIRMLVVDEADVMVDLRCLGTQTFAITDALRPFCQRLLFSTTITDRTVRFARRITRNPVVIRLRDDEMNLKNIHQFFLSCANDEDAFDLTVRLCDAMEGRCMIFCVTKRNASALADHMRSLGHRVSVVTADLGHLERAKLIRDFRHQHFKLLITTNVCSRGIDIPGVEMIVNCHVPLFPDHSPDFNSYMHRIGRGGRFGQKSVAVTLAVGAREVGALESIERRSWFVLGWKKTQVVLCRAFSDNRIFVYRVPLLLLLNTATSTISSIATSASDIVIKDGRIHNGDRVGSENSLD</sequence>
<dbReference type="Gene3D" id="3.40.50.300">
    <property type="entry name" value="P-loop containing nucleotide triphosphate hydrolases"/>
    <property type="match status" value="2"/>
</dbReference>
<dbReference type="PROSITE" id="PS51192">
    <property type="entry name" value="HELICASE_ATP_BIND_1"/>
    <property type="match status" value="1"/>
</dbReference>
<dbReference type="PANTHER" id="PTHR47959:SF1">
    <property type="entry name" value="ATP-DEPENDENT RNA HELICASE DBPA"/>
    <property type="match status" value="1"/>
</dbReference>
<keyword evidence="7" id="KW-1185">Reference proteome</keyword>
<evidence type="ECO:0000256" key="2">
    <source>
        <dbReference type="ARBA" id="ARBA00022801"/>
    </source>
</evidence>
<evidence type="ECO:0000313" key="7">
    <source>
        <dbReference type="Proteomes" id="UP000046395"/>
    </source>
</evidence>
<keyword evidence="2" id="KW-0378">Hydrolase</keyword>
<dbReference type="GO" id="GO:0005524">
    <property type="term" value="F:ATP binding"/>
    <property type="evidence" value="ECO:0007669"/>
    <property type="project" value="UniProtKB-KW"/>
</dbReference>
<keyword evidence="3" id="KW-0347">Helicase</keyword>
<dbReference type="Proteomes" id="UP000046395">
    <property type="component" value="Unassembled WGS sequence"/>
</dbReference>
<dbReference type="Pfam" id="PF00271">
    <property type="entry name" value="Helicase_C"/>
    <property type="match status" value="1"/>
</dbReference>
<evidence type="ECO:0000256" key="3">
    <source>
        <dbReference type="ARBA" id="ARBA00022806"/>
    </source>
</evidence>
<dbReference type="PANTHER" id="PTHR47959">
    <property type="entry name" value="ATP-DEPENDENT RNA HELICASE RHLE-RELATED"/>
    <property type="match status" value="1"/>
</dbReference>
<dbReference type="SMART" id="SM00490">
    <property type="entry name" value="HELICc"/>
    <property type="match status" value="1"/>
</dbReference>
<feature type="domain" description="Helicase C-terminal" evidence="6">
    <location>
        <begin position="299"/>
        <end position="452"/>
    </location>
</feature>
<keyword evidence="1" id="KW-0547">Nucleotide-binding</keyword>
<dbReference type="PROSITE" id="PS51194">
    <property type="entry name" value="HELICASE_CTER"/>
    <property type="match status" value="1"/>
</dbReference>
<dbReference type="STRING" id="70415.A0A5S6QC74"/>
<evidence type="ECO:0000256" key="1">
    <source>
        <dbReference type="ARBA" id="ARBA00022741"/>
    </source>
</evidence>
<dbReference type="InterPro" id="IPR050079">
    <property type="entry name" value="DEAD_box_RNA_helicase"/>
</dbReference>
<evidence type="ECO:0000259" key="6">
    <source>
        <dbReference type="PROSITE" id="PS51194"/>
    </source>
</evidence>
<dbReference type="WBParaSite" id="TMUE_1000004803.1">
    <property type="protein sequence ID" value="TMUE_1000004803.1"/>
    <property type="gene ID" value="WBGene00293456"/>
</dbReference>
<dbReference type="SUPFAM" id="SSF52540">
    <property type="entry name" value="P-loop containing nucleoside triphosphate hydrolases"/>
    <property type="match status" value="1"/>
</dbReference>
<dbReference type="GO" id="GO:0003724">
    <property type="term" value="F:RNA helicase activity"/>
    <property type="evidence" value="ECO:0007669"/>
    <property type="project" value="TreeGrafter"/>
</dbReference>
<feature type="domain" description="Helicase ATP-binding" evidence="5">
    <location>
        <begin position="100"/>
        <end position="272"/>
    </location>
</feature>
<proteinExistence type="predicted"/>
<evidence type="ECO:0000256" key="4">
    <source>
        <dbReference type="ARBA" id="ARBA00022840"/>
    </source>
</evidence>
<organism evidence="7 8">
    <name type="scientific">Trichuris muris</name>
    <name type="common">Mouse whipworm</name>
    <dbReference type="NCBI Taxonomy" id="70415"/>
    <lineage>
        <taxon>Eukaryota</taxon>
        <taxon>Metazoa</taxon>
        <taxon>Ecdysozoa</taxon>
        <taxon>Nematoda</taxon>
        <taxon>Enoplea</taxon>
        <taxon>Dorylaimia</taxon>
        <taxon>Trichinellida</taxon>
        <taxon>Trichuridae</taxon>
        <taxon>Trichuris</taxon>
    </lineage>
</organism>
<keyword evidence="4" id="KW-0067">ATP-binding</keyword>
<dbReference type="InterPro" id="IPR011545">
    <property type="entry name" value="DEAD/DEAH_box_helicase_dom"/>
</dbReference>
<dbReference type="GO" id="GO:0016787">
    <property type="term" value="F:hydrolase activity"/>
    <property type="evidence" value="ECO:0007669"/>
    <property type="project" value="UniProtKB-KW"/>
</dbReference>
<dbReference type="InterPro" id="IPR027417">
    <property type="entry name" value="P-loop_NTPase"/>
</dbReference>
<accession>A0A5S6QC74</accession>
<dbReference type="CDD" id="cd18787">
    <property type="entry name" value="SF2_C_DEAD"/>
    <property type="match status" value="1"/>
</dbReference>
<dbReference type="GO" id="GO:0003676">
    <property type="term" value="F:nucleic acid binding"/>
    <property type="evidence" value="ECO:0007669"/>
    <property type="project" value="InterPro"/>
</dbReference>
<dbReference type="Pfam" id="PF00270">
    <property type="entry name" value="DEAD"/>
    <property type="match status" value="1"/>
</dbReference>
<dbReference type="InterPro" id="IPR001650">
    <property type="entry name" value="Helicase_C-like"/>
</dbReference>
<dbReference type="AlphaFoldDB" id="A0A5S6QC74"/>
<dbReference type="GO" id="GO:0005829">
    <property type="term" value="C:cytosol"/>
    <property type="evidence" value="ECO:0007669"/>
    <property type="project" value="TreeGrafter"/>
</dbReference>
<reference evidence="8" key="1">
    <citation type="submission" date="2019-12" db="UniProtKB">
        <authorList>
            <consortium name="WormBaseParasite"/>
        </authorList>
    </citation>
    <scope>IDENTIFICATION</scope>
</reference>
<evidence type="ECO:0000313" key="8">
    <source>
        <dbReference type="WBParaSite" id="TMUE_1000004803.1"/>
    </source>
</evidence>